<evidence type="ECO:0008006" key="4">
    <source>
        <dbReference type="Google" id="ProtNLM"/>
    </source>
</evidence>
<evidence type="ECO:0000256" key="1">
    <source>
        <dbReference type="SAM" id="Phobius"/>
    </source>
</evidence>
<feature type="transmembrane region" description="Helical" evidence="1">
    <location>
        <begin position="6"/>
        <end position="30"/>
    </location>
</feature>
<dbReference type="RefSeq" id="WP_112223481.1">
    <property type="nucleotide sequence ID" value="NZ_CP047673.1"/>
</dbReference>
<organism evidence="2 3">
    <name type="scientific">Planococcus halotolerans</name>
    <dbReference type="NCBI Taxonomy" id="2233542"/>
    <lineage>
        <taxon>Bacteria</taxon>
        <taxon>Bacillati</taxon>
        <taxon>Bacillota</taxon>
        <taxon>Bacilli</taxon>
        <taxon>Bacillales</taxon>
        <taxon>Caryophanaceae</taxon>
        <taxon>Planococcus</taxon>
    </lineage>
</organism>
<evidence type="ECO:0000313" key="3">
    <source>
        <dbReference type="Proteomes" id="UP000251002"/>
    </source>
</evidence>
<dbReference type="EMBL" id="QLZR01000003">
    <property type="protein sequence ID" value="RAZ77754.1"/>
    <property type="molecule type" value="Genomic_DNA"/>
</dbReference>
<dbReference type="Proteomes" id="UP000251002">
    <property type="component" value="Unassembled WGS sequence"/>
</dbReference>
<protein>
    <recommendedName>
        <fullName evidence="4">Peptidase M50 domain-containing protein</fullName>
    </recommendedName>
</protein>
<feature type="transmembrane region" description="Helical" evidence="1">
    <location>
        <begin position="117"/>
        <end position="138"/>
    </location>
</feature>
<sequence length="170" mass="18656">MFLLEVITVLLILNTALFIHELGHAIPLLLRNKKAKAEIYLGAITKENKLKLRLGRLTCYLAIAFSGRCVIGNPDELPPATHKQNLLFSAGGPLASLIAFIALLSCSYFIAGVPGIILNRIAFVSLSVFFFTIIPITYPSFMQNLGGQKSDGIYILNDFKEMKKEAKAVS</sequence>
<proteinExistence type="predicted"/>
<evidence type="ECO:0000313" key="2">
    <source>
        <dbReference type="EMBL" id="RAZ77754.1"/>
    </source>
</evidence>
<dbReference type="AlphaFoldDB" id="A0A365KX70"/>
<keyword evidence="3" id="KW-1185">Reference proteome</keyword>
<keyword evidence="1" id="KW-0472">Membrane</keyword>
<accession>A0A365KX70</accession>
<comment type="caution">
    <text evidence="2">The sequence shown here is derived from an EMBL/GenBank/DDBJ whole genome shotgun (WGS) entry which is preliminary data.</text>
</comment>
<feature type="transmembrane region" description="Helical" evidence="1">
    <location>
        <begin position="86"/>
        <end position="111"/>
    </location>
</feature>
<gene>
    <name evidence="2" type="ORF">DP120_09745</name>
</gene>
<name>A0A365KX70_9BACL</name>
<keyword evidence="1" id="KW-1133">Transmembrane helix</keyword>
<reference evidence="2 3" key="1">
    <citation type="submission" date="2018-06" db="EMBL/GenBank/DDBJ databases">
        <title>The draft genome sequences of strains SCU63 and S1.</title>
        <authorList>
            <person name="Gan L."/>
        </authorList>
    </citation>
    <scope>NUCLEOTIDE SEQUENCE [LARGE SCALE GENOMIC DNA]</scope>
    <source>
        <strain evidence="2 3">SCU63</strain>
    </source>
</reference>
<keyword evidence="1" id="KW-0812">Transmembrane</keyword>